<evidence type="ECO:0000259" key="11">
    <source>
        <dbReference type="PROSITE" id="PS51779"/>
    </source>
</evidence>
<keyword evidence="4 9" id="KW-0132">Cell division</keyword>
<dbReference type="Gene3D" id="3.10.20.310">
    <property type="entry name" value="membrane protein fhac"/>
    <property type="match status" value="1"/>
</dbReference>
<gene>
    <name evidence="9" type="primary">ftsQ</name>
    <name evidence="12" type="ORF">CSC94_07750</name>
</gene>
<comment type="function">
    <text evidence="9">Essential cell division protein.</text>
</comment>
<dbReference type="Pfam" id="PF08478">
    <property type="entry name" value="POTRA_1"/>
    <property type="match status" value="1"/>
</dbReference>
<evidence type="ECO:0000256" key="4">
    <source>
        <dbReference type="ARBA" id="ARBA00022618"/>
    </source>
</evidence>
<evidence type="ECO:0000256" key="3">
    <source>
        <dbReference type="ARBA" id="ARBA00022519"/>
    </source>
</evidence>
<dbReference type="EMBL" id="PDVP01000003">
    <property type="protein sequence ID" value="PHP67586.1"/>
    <property type="molecule type" value="Genomic_DNA"/>
</dbReference>
<evidence type="ECO:0000256" key="2">
    <source>
        <dbReference type="ARBA" id="ARBA00022475"/>
    </source>
</evidence>
<evidence type="ECO:0000313" key="12">
    <source>
        <dbReference type="EMBL" id="PHP67586.1"/>
    </source>
</evidence>
<evidence type="ECO:0000313" key="13">
    <source>
        <dbReference type="Proteomes" id="UP000221168"/>
    </source>
</evidence>
<keyword evidence="5 9" id="KW-0812">Transmembrane</keyword>
<accession>A0A2G1QPX5</accession>
<evidence type="ECO:0000256" key="7">
    <source>
        <dbReference type="ARBA" id="ARBA00023136"/>
    </source>
</evidence>
<organism evidence="12 13">
    <name type="scientific">Zhengella mangrovi</name>
    <dbReference type="NCBI Taxonomy" id="1982044"/>
    <lineage>
        <taxon>Bacteria</taxon>
        <taxon>Pseudomonadati</taxon>
        <taxon>Pseudomonadota</taxon>
        <taxon>Alphaproteobacteria</taxon>
        <taxon>Hyphomicrobiales</taxon>
        <taxon>Notoacmeibacteraceae</taxon>
        <taxon>Zhengella</taxon>
    </lineage>
</organism>
<dbReference type="InterPro" id="IPR045335">
    <property type="entry name" value="FtsQ_C_sf"/>
</dbReference>
<dbReference type="RefSeq" id="WP_099305608.1">
    <property type="nucleotide sequence ID" value="NZ_PDVP01000003.1"/>
</dbReference>
<dbReference type="PROSITE" id="PS51779">
    <property type="entry name" value="POTRA"/>
    <property type="match status" value="1"/>
</dbReference>
<evidence type="ECO:0000256" key="1">
    <source>
        <dbReference type="ARBA" id="ARBA00004370"/>
    </source>
</evidence>
<dbReference type="AlphaFoldDB" id="A0A2G1QPX5"/>
<keyword evidence="3 9" id="KW-0997">Cell inner membrane</keyword>
<keyword evidence="8 9" id="KW-0131">Cell cycle</keyword>
<comment type="subcellular location">
    <subcellularLocation>
        <location evidence="9">Cell inner membrane</location>
        <topology evidence="9">Single-pass type II membrane protein</topology>
    </subcellularLocation>
    <subcellularLocation>
        <location evidence="1">Membrane</location>
    </subcellularLocation>
    <text evidence="9">Localizes to the division septum.</text>
</comment>
<dbReference type="InterPro" id="IPR005548">
    <property type="entry name" value="Cell_div_FtsQ/DivIB_C"/>
</dbReference>
<dbReference type="OrthoDB" id="9783091at2"/>
<evidence type="ECO:0000256" key="8">
    <source>
        <dbReference type="ARBA" id="ARBA00023306"/>
    </source>
</evidence>
<comment type="caution">
    <text evidence="12">The sequence shown here is derived from an EMBL/GenBank/DDBJ whole genome shotgun (WGS) entry which is preliminary data.</text>
</comment>
<dbReference type="InterPro" id="IPR026579">
    <property type="entry name" value="FtsQ"/>
</dbReference>
<dbReference type="Pfam" id="PF03799">
    <property type="entry name" value="FtsQ_DivIB_C"/>
    <property type="match status" value="1"/>
</dbReference>
<feature type="region of interest" description="Disordered" evidence="10">
    <location>
        <begin position="288"/>
        <end position="308"/>
    </location>
</feature>
<evidence type="ECO:0000256" key="5">
    <source>
        <dbReference type="ARBA" id="ARBA00022692"/>
    </source>
</evidence>
<evidence type="ECO:0000256" key="9">
    <source>
        <dbReference type="HAMAP-Rule" id="MF_00911"/>
    </source>
</evidence>
<dbReference type="Proteomes" id="UP000221168">
    <property type="component" value="Unassembled WGS sequence"/>
</dbReference>
<dbReference type="InterPro" id="IPR034746">
    <property type="entry name" value="POTRA"/>
</dbReference>
<feature type="domain" description="POTRA" evidence="11">
    <location>
        <begin position="89"/>
        <end position="157"/>
    </location>
</feature>
<dbReference type="GO" id="GO:0043093">
    <property type="term" value="P:FtsZ-dependent cytokinesis"/>
    <property type="evidence" value="ECO:0007669"/>
    <property type="project" value="UniProtKB-UniRule"/>
</dbReference>
<dbReference type="HAMAP" id="MF_00911">
    <property type="entry name" value="FtsQ_subfam"/>
    <property type="match status" value="1"/>
</dbReference>
<protein>
    <recommendedName>
        <fullName evidence="9">Cell division protein FtsQ</fullName>
    </recommendedName>
</protein>
<evidence type="ECO:0000256" key="6">
    <source>
        <dbReference type="ARBA" id="ARBA00022989"/>
    </source>
</evidence>
<name>A0A2G1QPX5_9HYPH</name>
<comment type="similarity">
    <text evidence="9">Belongs to the FtsQ/DivIB family. FtsQ subfamily.</text>
</comment>
<keyword evidence="13" id="KW-1185">Reference proteome</keyword>
<dbReference type="InterPro" id="IPR013685">
    <property type="entry name" value="POTRA_FtsQ_type"/>
</dbReference>
<dbReference type="GO" id="GO:0090529">
    <property type="term" value="P:cell septum assembly"/>
    <property type="evidence" value="ECO:0007669"/>
    <property type="project" value="InterPro"/>
</dbReference>
<dbReference type="GO" id="GO:0032153">
    <property type="term" value="C:cell division site"/>
    <property type="evidence" value="ECO:0007669"/>
    <property type="project" value="UniProtKB-UniRule"/>
</dbReference>
<dbReference type="PANTHER" id="PTHR35851:SF1">
    <property type="entry name" value="CELL DIVISION PROTEIN FTSQ"/>
    <property type="match status" value="1"/>
</dbReference>
<proteinExistence type="inferred from homology"/>
<keyword evidence="2 9" id="KW-1003">Cell membrane</keyword>
<sequence length="308" mass="33246">MHALRQGQAGYRTEGRAGAAIASSRIVLPRLLRRPMRHAARLVSGDIEVPSHAFGVLTAGFLGATVLYGSVLGGHMPAIVTALASNTGFAISQIDIAGNSETSEIDVMGAIHLDGWTALPGFSPEAARERIAELPWVQEASVQKVYPGTLQVKLAERTPFALWQQGDAISVIEQDGKVIAPYRNGKFAALPLVVGDGAAEKASMFIAGMKRFPSIAGRVKGYVRVADRRWDLILDNGVTVKLPERGELAAVQKLVALQADQGLLDKDIVAIDMRLDERIAVRLSEAAAKERSEKMDKIVHDEKRRGRT</sequence>
<evidence type="ECO:0000256" key="10">
    <source>
        <dbReference type="SAM" id="MobiDB-lite"/>
    </source>
</evidence>
<keyword evidence="6 9" id="KW-1133">Transmembrane helix</keyword>
<dbReference type="Gene3D" id="3.40.50.11690">
    <property type="entry name" value="Cell division protein FtsQ/DivIB"/>
    <property type="match status" value="1"/>
</dbReference>
<dbReference type="PANTHER" id="PTHR35851">
    <property type="entry name" value="CELL DIVISION PROTEIN FTSQ"/>
    <property type="match status" value="1"/>
</dbReference>
<reference evidence="12 13" key="1">
    <citation type="submission" date="2017-10" db="EMBL/GenBank/DDBJ databases">
        <title>Sedimentibacterium mangrovi gen. nov., sp. nov., a novel member of family Phyllobacteriacea isolated from mangrove sediment.</title>
        <authorList>
            <person name="Liao H."/>
            <person name="Tian Y."/>
        </authorList>
    </citation>
    <scope>NUCLEOTIDE SEQUENCE [LARGE SCALE GENOMIC DNA]</scope>
    <source>
        <strain evidence="12 13">X9-2-2</strain>
    </source>
</reference>
<dbReference type="GO" id="GO:0005886">
    <property type="term" value="C:plasma membrane"/>
    <property type="evidence" value="ECO:0007669"/>
    <property type="project" value="UniProtKB-SubCell"/>
</dbReference>
<keyword evidence="7 9" id="KW-0472">Membrane</keyword>